<dbReference type="RefSeq" id="WP_147169238.1">
    <property type="nucleotide sequence ID" value="NZ_VOOR01000062.1"/>
</dbReference>
<sequence length="76" mass="8634">MENILLFNFFGPEMLVVLFAILLLFGGKKIPELMRGIGKGIREFNTARSTLESELKDGMRDAERKEAESKEERSNA</sequence>
<keyword evidence="12" id="KW-1185">Reference proteome</keyword>
<protein>
    <submittedName>
        <fullName evidence="11">Twin-arginine translocase TatA/TatE family subunit</fullName>
    </submittedName>
</protein>
<keyword evidence="7" id="KW-0811">Translocation</keyword>
<dbReference type="GO" id="GO:0005886">
    <property type="term" value="C:plasma membrane"/>
    <property type="evidence" value="ECO:0007669"/>
    <property type="project" value="UniProtKB-SubCell"/>
</dbReference>
<dbReference type="NCBIfam" id="TIGR01411">
    <property type="entry name" value="tatAE"/>
    <property type="match status" value="1"/>
</dbReference>
<keyword evidence="5" id="KW-0653">Protein transport</keyword>
<gene>
    <name evidence="11" type="ORF">FRY97_19385</name>
</gene>
<evidence type="ECO:0000256" key="9">
    <source>
        <dbReference type="SAM" id="MobiDB-lite"/>
    </source>
</evidence>
<dbReference type="Gene3D" id="1.20.5.3310">
    <property type="match status" value="1"/>
</dbReference>
<dbReference type="AlphaFoldDB" id="A0A5C6RGH1"/>
<evidence type="ECO:0000256" key="2">
    <source>
        <dbReference type="ARBA" id="ARBA00022448"/>
    </source>
</evidence>
<dbReference type="InterPro" id="IPR006312">
    <property type="entry name" value="TatA/E"/>
</dbReference>
<keyword evidence="3" id="KW-1003">Cell membrane</keyword>
<evidence type="ECO:0000256" key="4">
    <source>
        <dbReference type="ARBA" id="ARBA00022692"/>
    </source>
</evidence>
<keyword evidence="6 10" id="KW-1133">Transmembrane helix</keyword>
<accession>A0A5C6RGH1</accession>
<organism evidence="11 12">
    <name type="scientific">Phaeodactylibacter luteus</name>
    <dbReference type="NCBI Taxonomy" id="1564516"/>
    <lineage>
        <taxon>Bacteria</taxon>
        <taxon>Pseudomonadati</taxon>
        <taxon>Bacteroidota</taxon>
        <taxon>Saprospiria</taxon>
        <taxon>Saprospirales</taxon>
        <taxon>Haliscomenobacteraceae</taxon>
        <taxon>Phaeodactylibacter</taxon>
    </lineage>
</organism>
<evidence type="ECO:0000256" key="7">
    <source>
        <dbReference type="ARBA" id="ARBA00023010"/>
    </source>
</evidence>
<feature type="region of interest" description="Disordered" evidence="9">
    <location>
        <begin position="55"/>
        <end position="76"/>
    </location>
</feature>
<evidence type="ECO:0000256" key="8">
    <source>
        <dbReference type="ARBA" id="ARBA00023136"/>
    </source>
</evidence>
<evidence type="ECO:0000313" key="12">
    <source>
        <dbReference type="Proteomes" id="UP000321580"/>
    </source>
</evidence>
<proteinExistence type="predicted"/>
<reference evidence="11 12" key="1">
    <citation type="submission" date="2019-08" db="EMBL/GenBank/DDBJ databases">
        <title>Genome of Phaeodactylibacter luteus.</title>
        <authorList>
            <person name="Bowman J.P."/>
        </authorList>
    </citation>
    <scope>NUCLEOTIDE SEQUENCE [LARGE SCALE GENOMIC DNA]</scope>
    <source>
        <strain evidence="11 12">KCTC 42180</strain>
    </source>
</reference>
<feature type="transmembrane region" description="Helical" evidence="10">
    <location>
        <begin position="6"/>
        <end position="25"/>
    </location>
</feature>
<evidence type="ECO:0000256" key="3">
    <source>
        <dbReference type="ARBA" id="ARBA00022475"/>
    </source>
</evidence>
<evidence type="ECO:0000256" key="1">
    <source>
        <dbReference type="ARBA" id="ARBA00004162"/>
    </source>
</evidence>
<keyword evidence="2" id="KW-0813">Transport</keyword>
<evidence type="ECO:0000256" key="5">
    <source>
        <dbReference type="ARBA" id="ARBA00022927"/>
    </source>
</evidence>
<keyword evidence="8 10" id="KW-0472">Membrane</keyword>
<dbReference type="Pfam" id="PF02416">
    <property type="entry name" value="TatA_B_E"/>
    <property type="match status" value="1"/>
</dbReference>
<dbReference type="Proteomes" id="UP000321580">
    <property type="component" value="Unassembled WGS sequence"/>
</dbReference>
<comment type="subcellular location">
    <subcellularLocation>
        <location evidence="1">Cell membrane</location>
        <topology evidence="1">Single-pass membrane protein</topology>
    </subcellularLocation>
</comment>
<dbReference type="OrthoDB" id="9812812at2"/>
<name>A0A5C6RGH1_9BACT</name>
<dbReference type="InterPro" id="IPR003369">
    <property type="entry name" value="TatA/B/E"/>
</dbReference>
<keyword evidence="4 10" id="KW-0812">Transmembrane</keyword>
<evidence type="ECO:0000313" key="11">
    <source>
        <dbReference type="EMBL" id="TXB61381.1"/>
    </source>
</evidence>
<dbReference type="PANTHER" id="PTHR42982:SF1">
    <property type="entry name" value="SEC-INDEPENDENT PROTEIN TRANSLOCASE PROTEIN TATA"/>
    <property type="match status" value="1"/>
</dbReference>
<evidence type="ECO:0000256" key="10">
    <source>
        <dbReference type="SAM" id="Phobius"/>
    </source>
</evidence>
<evidence type="ECO:0000256" key="6">
    <source>
        <dbReference type="ARBA" id="ARBA00022989"/>
    </source>
</evidence>
<comment type="caution">
    <text evidence="11">The sequence shown here is derived from an EMBL/GenBank/DDBJ whole genome shotgun (WGS) entry which is preliminary data.</text>
</comment>
<dbReference type="GO" id="GO:0043953">
    <property type="term" value="P:protein transport by the Tat complex"/>
    <property type="evidence" value="ECO:0007669"/>
    <property type="project" value="InterPro"/>
</dbReference>
<dbReference type="EMBL" id="VOOR01000062">
    <property type="protein sequence ID" value="TXB61381.1"/>
    <property type="molecule type" value="Genomic_DNA"/>
</dbReference>
<dbReference type="PANTHER" id="PTHR42982">
    <property type="entry name" value="SEC-INDEPENDENT PROTEIN TRANSLOCASE PROTEIN TATA"/>
    <property type="match status" value="1"/>
</dbReference>